<evidence type="ECO:0000313" key="2">
    <source>
        <dbReference type="Proteomes" id="UP001055072"/>
    </source>
</evidence>
<sequence>MAVFGLLFLVISMMVNVTNLPLVIPAVYHALSHVNTALCGPQATALSPYLQFVCGALNIMHTSAVPSVLLSGSDVYNLFLSNSSVYDPFLSGYPVNGTLLDEPVLVYFGPIYSPFSDLIVAPKFELSISIPSATRSQESPPVRRSSEPSSQILNLNQVALSPGQVIVEWILYLFILAGYVYIFGRIVAGWLALRRSLLDLFPPAVQGKQPEAEAQPEVPRSRRRHRRRRQPIAFSQHV</sequence>
<comment type="caution">
    <text evidence="1">The sequence shown here is derived from an EMBL/GenBank/DDBJ whole genome shotgun (WGS) entry which is preliminary data.</text>
</comment>
<reference evidence="1" key="1">
    <citation type="journal article" date="2021" name="Environ. Microbiol.">
        <title>Gene family expansions and transcriptome signatures uncover fungal adaptations to wood decay.</title>
        <authorList>
            <person name="Hage H."/>
            <person name="Miyauchi S."/>
            <person name="Viragh M."/>
            <person name="Drula E."/>
            <person name="Min B."/>
            <person name="Chaduli D."/>
            <person name="Navarro D."/>
            <person name="Favel A."/>
            <person name="Norest M."/>
            <person name="Lesage-Meessen L."/>
            <person name="Balint B."/>
            <person name="Merenyi Z."/>
            <person name="de Eugenio L."/>
            <person name="Morin E."/>
            <person name="Martinez A.T."/>
            <person name="Baldrian P."/>
            <person name="Stursova M."/>
            <person name="Martinez M.J."/>
            <person name="Novotny C."/>
            <person name="Magnuson J.K."/>
            <person name="Spatafora J.W."/>
            <person name="Maurice S."/>
            <person name="Pangilinan J."/>
            <person name="Andreopoulos W."/>
            <person name="LaButti K."/>
            <person name="Hundley H."/>
            <person name="Na H."/>
            <person name="Kuo A."/>
            <person name="Barry K."/>
            <person name="Lipzen A."/>
            <person name="Henrissat B."/>
            <person name="Riley R."/>
            <person name="Ahrendt S."/>
            <person name="Nagy L.G."/>
            <person name="Grigoriev I.V."/>
            <person name="Martin F."/>
            <person name="Rosso M.N."/>
        </authorList>
    </citation>
    <scope>NUCLEOTIDE SEQUENCE</scope>
    <source>
        <strain evidence="1">CBS 384.51</strain>
    </source>
</reference>
<evidence type="ECO:0000313" key="1">
    <source>
        <dbReference type="EMBL" id="KAI0084926.1"/>
    </source>
</evidence>
<accession>A0ACB8TSL8</accession>
<dbReference type="EMBL" id="MU274937">
    <property type="protein sequence ID" value="KAI0084926.1"/>
    <property type="molecule type" value="Genomic_DNA"/>
</dbReference>
<name>A0ACB8TSL8_9APHY</name>
<keyword evidence="2" id="KW-1185">Reference proteome</keyword>
<organism evidence="1 2">
    <name type="scientific">Irpex rosettiformis</name>
    <dbReference type="NCBI Taxonomy" id="378272"/>
    <lineage>
        <taxon>Eukaryota</taxon>
        <taxon>Fungi</taxon>
        <taxon>Dikarya</taxon>
        <taxon>Basidiomycota</taxon>
        <taxon>Agaricomycotina</taxon>
        <taxon>Agaricomycetes</taxon>
        <taxon>Polyporales</taxon>
        <taxon>Irpicaceae</taxon>
        <taxon>Irpex</taxon>
    </lineage>
</organism>
<proteinExistence type="predicted"/>
<protein>
    <submittedName>
        <fullName evidence="1">Uncharacterized protein</fullName>
    </submittedName>
</protein>
<gene>
    <name evidence="1" type="ORF">BDY19DRAFT_473924</name>
</gene>
<dbReference type="Proteomes" id="UP001055072">
    <property type="component" value="Unassembled WGS sequence"/>
</dbReference>